<dbReference type="GO" id="GO:0005975">
    <property type="term" value="P:carbohydrate metabolic process"/>
    <property type="evidence" value="ECO:0007669"/>
    <property type="project" value="InterPro"/>
</dbReference>
<dbReference type="InterPro" id="IPR010905">
    <property type="entry name" value="Glyco_hydro_88"/>
</dbReference>
<sequence>MNHRIKTVICGACMLLMACSATNSATDQLQWAERVAQTTMDRSPQAWAMRPQKGLTEPQWSYTYGLVLLGFQRLYEQTGKQAYLDYAKTYVDQLIDEQGNIKDYVVYEFNIDDINAGKLLFSLYDQFKDPRYLTAMQSLRQQLRWQPKTRSGGYWHKRIYPYQMWLDGLYMGSAYYAQYAAAFNEGDESFDEIAHQFILIGEKTRDSKTGLLYHGWDESKLQKWANPKTGLSPHFWSRAMGWYLMALVDSLEYMPAKHSKRDQLVTLLNDLSNAVETYQQPSGLWYQVTDQGPREGNYLEASGSAMFAYAFAKGARLGLLPKAKGQVAQKAFDGLVSELIEIDESTDRVHLNNICGSAGLGGNPYRSGSFEYYVEEPIVVDDAHGIGPFILAALELAKLEE</sequence>
<feature type="signal peptide" evidence="2">
    <location>
        <begin position="1"/>
        <end position="25"/>
    </location>
</feature>
<protein>
    <submittedName>
        <fullName evidence="3">Glycoside hydrolase family 88 protein</fullName>
    </submittedName>
</protein>
<dbReference type="InterPro" id="IPR012341">
    <property type="entry name" value="6hp_glycosidase-like_sf"/>
</dbReference>
<keyword evidence="4" id="KW-1185">Reference proteome</keyword>
<dbReference type="EMBL" id="BAABLX010000028">
    <property type="protein sequence ID" value="GAA4949356.1"/>
    <property type="molecule type" value="Genomic_DNA"/>
</dbReference>
<comment type="caution">
    <text evidence="3">The sequence shown here is derived from an EMBL/GenBank/DDBJ whole genome shotgun (WGS) entry which is preliminary data.</text>
</comment>
<name>A0AAV3U5C0_9ALTE</name>
<evidence type="ECO:0000256" key="2">
    <source>
        <dbReference type="SAM" id="SignalP"/>
    </source>
</evidence>
<dbReference type="PROSITE" id="PS51257">
    <property type="entry name" value="PROKAR_LIPOPROTEIN"/>
    <property type="match status" value="1"/>
</dbReference>
<dbReference type="GO" id="GO:0016787">
    <property type="term" value="F:hydrolase activity"/>
    <property type="evidence" value="ECO:0007669"/>
    <property type="project" value="UniProtKB-KW"/>
</dbReference>
<feature type="chain" id="PRO_5043461393" evidence="2">
    <location>
        <begin position="26"/>
        <end position="401"/>
    </location>
</feature>
<proteinExistence type="predicted"/>
<reference evidence="4" key="1">
    <citation type="journal article" date="2019" name="Int. J. Syst. Evol. Microbiol.">
        <title>The Global Catalogue of Microorganisms (GCM) 10K type strain sequencing project: providing services to taxonomists for standard genome sequencing and annotation.</title>
        <authorList>
            <consortium name="The Broad Institute Genomics Platform"/>
            <consortium name="The Broad Institute Genome Sequencing Center for Infectious Disease"/>
            <person name="Wu L."/>
            <person name="Ma J."/>
        </authorList>
    </citation>
    <scope>NUCLEOTIDE SEQUENCE [LARGE SCALE GENOMIC DNA]</scope>
    <source>
        <strain evidence="4">JCM 19134</strain>
    </source>
</reference>
<keyword evidence="1 3" id="KW-0378">Hydrolase</keyword>
<evidence type="ECO:0000256" key="1">
    <source>
        <dbReference type="ARBA" id="ARBA00022801"/>
    </source>
</evidence>
<organism evidence="3 4">
    <name type="scientific">Halioxenophilus aromaticivorans</name>
    <dbReference type="NCBI Taxonomy" id="1306992"/>
    <lineage>
        <taxon>Bacteria</taxon>
        <taxon>Pseudomonadati</taxon>
        <taxon>Pseudomonadota</taxon>
        <taxon>Gammaproteobacteria</taxon>
        <taxon>Alteromonadales</taxon>
        <taxon>Alteromonadaceae</taxon>
        <taxon>Halioxenophilus</taxon>
    </lineage>
</organism>
<dbReference type="SUPFAM" id="SSF48208">
    <property type="entry name" value="Six-hairpin glycosidases"/>
    <property type="match status" value="1"/>
</dbReference>
<accession>A0AAV3U5C0</accession>
<dbReference type="Pfam" id="PF07470">
    <property type="entry name" value="Glyco_hydro_88"/>
    <property type="match status" value="1"/>
</dbReference>
<evidence type="ECO:0000313" key="3">
    <source>
        <dbReference type="EMBL" id="GAA4949356.1"/>
    </source>
</evidence>
<dbReference type="RefSeq" id="WP_345424524.1">
    <property type="nucleotide sequence ID" value="NZ_AP031496.1"/>
</dbReference>
<dbReference type="AlphaFoldDB" id="A0AAV3U5C0"/>
<dbReference type="InterPro" id="IPR052043">
    <property type="entry name" value="PolySaccharide_Degr_Enz"/>
</dbReference>
<dbReference type="Proteomes" id="UP001409585">
    <property type="component" value="Unassembled WGS sequence"/>
</dbReference>
<dbReference type="PANTHER" id="PTHR33886">
    <property type="entry name" value="UNSATURATED RHAMNOGALACTURONAN HYDROLASE (EUROFUNG)"/>
    <property type="match status" value="1"/>
</dbReference>
<dbReference type="InterPro" id="IPR008928">
    <property type="entry name" value="6-hairpin_glycosidase_sf"/>
</dbReference>
<evidence type="ECO:0000313" key="4">
    <source>
        <dbReference type="Proteomes" id="UP001409585"/>
    </source>
</evidence>
<dbReference type="PANTHER" id="PTHR33886:SF8">
    <property type="entry name" value="UNSATURATED RHAMNOGALACTURONAN HYDROLASE (EUROFUNG)"/>
    <property type="match status" value="1"/>
</dbReference>
<gene>
    <name evidence="3" type="ORF">GCM10025791_31960</name>
</gene>
<keyword evidence="2" id="KW-0732">Signal</keyword>
<dbReference type="Gene3D" id="1.50.10.10">
    <property type="match status" value="1"/>
</dbReference>